<dbReference type="RefSeq" id="WP_349205493.1">
    <property type="nucleotide sequence ID" value="NZ_JBBMFN010000116.1"/>
</dbReference>
<keyword evidence="1" id="KW-1133">Transmembrane helix</keyword>
<feature type="transmembrane region" description="Helical" evidence="1">
    <location>
        <begin position="55"/>
        <end position="74"/>
    </location>
</feature>
<accession>A0ABV1F594</accession>
<organism evidence="2 3">
    <name type="scientific">Niallia hominis</name>
    <dbReference type="NCBI Taxonomy" id="3133173"/>
    <lineage>
        <taxon>Bacteria</taxon>
        <taxon>Bacillati</taxon>
        <taxon>Bacillota</taxon>
        <taxon>Bacilli</taxon>
        <taxon>Bacillales</taxon>
        <taxon>Bacillaceae</taxon>
        <taxon>Niallia</taxon>
    </lineage>
</organism>
<comment type="caution">
    <text evidence="2">The sequence shown here is derived from an EMBL/GenBank/DDBJ whole genome shotgun (WGS) entry which is preliminary data.</text>
</comment>
<protein>
    <submittedName>
        <fullName evidence="2">YxlC family protein</fullName>
    </submittedName>
</protein>
<dbReference type="EMBL" id="JBBMFN010000116">
    <property type="protein sequence ID" value="MEQ2468554.1"/>
    <property type="molecule type" value="Genomic_DNA"/>
</dbReference>
<dbReference type="Pfam" id="PF17280">
    <property type="entry name" value="DUF5345"/>
    <property type="match status" value="1"/>
</dbReference>
<dbReference type="Proteomes" id="UP001465426">
    <property type="component" value="Unassembled WGS sequence"/>
</dbReference>
<evidence type="ECO:0000313" key="3">
    <source>
        <dbReference type="Proteomes" id="UP001465426"/>
    </source>
</evidence>
<dbReference type="InterPro" id="IPR035238">
    <property type="entry name" value="DUF5345"/>
</dbReference>
<keyword evidence="3" id="KW-1185">Reference proteome</keyword>
<gene>
    <name evidence="2" type="ORF">WMO63_23150</name>
</gene>
<sequence>MTKDHNQTDKLIEDLQKDWNHLENLPFSKEPSSFFIKEQLQNSQLKKKKAFYKELKLFMVTAVLLLSFLSMIAFLDFQTIVIMEVISIIVAPLIYFILIHKQEGKIFDDRN</sequence>
<keyword evidence="1" id="KW-0472">Membrane</keyword>
<proteinExistence type="predicted"/>
<evidence type="ECO:0000256" key="1">
    <source>
        <dbReference type="SAM" id="Phobius"/>
    </source>
</evidence>
<keyword evidence="1" id="KW-0812">Transmembrane</keyword>
<reference evidence="2 3" key="1">
    <citation type="submission" date="2024-03" db="EMBL/GenBank/DDBJ databases">
        <title>Human intestinal bacterial collection.</title>
        <authorList>
            <person name="Pauvert C."/>
            <person name="Hitch T.C.A."/>
            <person name="Clavel T."/>
        </authorList>
    </citation>
    <scope>NUCLEOTIDE SEQUENCE [LARGE SCALE GENOMIC DNA]</scope>
    <source>
        <strain evidence="2 3">CLA-SR-H024</strain>
    </source>
</reference>
<feature type="transmembrane region" description="Helical" evidence="1">
    <location>
        <begin position="80"/>
        <end position="98"/>
    </location>
</feature>
<name>A0ABV1F594_9BACI</name>
<evidence type="ECO:0000313" key="2">
    <source>
        <dbReference type="EMBL" id="MEQ2468554.1"/>
    </source>
</evidence>